<dbReference type="Gene3D" id="1.10.287.130">
    <property type="match status" value="1"/>
</dbReference>
<evidence type="ECO:0000256" key="3">
    <source>
        <dbReference type="ARBA" id="ARBA00012438"/>
    </source>
</evidence>
<comment type="catalytic activity">
    <reaction evidence="1">
        <text>ATP + protein L-histidine = ADP + protein N-phospho-L-histidine.</text>
        <dbReference type="EC" id="2.7.13.3"/>
    </reaction>
</comment>
<gene>
    <name evidence="14" type="ORF">CXZ10_12625</name>
</gene>
<evidence type="ECO:0000256" key="8">
    <source>
        <dbReference type="ARBA" id="ARBA00022989"/>
    </source>
</evidence>
<dbReference type="GO" id="GO:0000155">
    <property type="term" value="F:phosphorelay sensor kinase activity"/>
    <property type="evidence" value="ECO:0007669"/>
    <property type="project" value="InterPro"/>
</dbReference>
<feature type="domain" description="Histidine kinase" evidence="12">
    <location>
        <begin position="246"/>
        <end position="463"/>
    </location>
</feature>
<protein>
    <recommendedName>
        <fullName evidence="3">histidine kinase</fullName>
        <ecNumber evidence="3">2.7.13.3</ecNumber>
    </recommendedName>
</protein>
<evidence type="ECO:0000313" key="14">
    <source>
        <dbReference type="EMBL" id="PKR88952.1"/>
    </source>
</evidence>
<evidence type="ECO:0000259" key="13">
    <source>
        <dbReference type="PROSITE" id="PS50885"/>
    </source>
</evidence>
<evidence type="ECO:0000256" key="9">
    <source>
        <dbReference type="ARBA" id="ARBA00023012"/>
    </source>
</evidence>
<dbReference type="EMBL" id="PJNW01000009">
    <property type="protein sequence ID" value="PKR88952.1"/>
    <property type="molecule type" value="Genomic_DNA"/>
</dbReference>
<dbReference type="GO" id="GO:0005886">
    <property type="term" value="C:plasma membrane"/>
    <property type="evidence" value="ECO:0007669"/>
    <property type="project" value="TreeGrafter"/>
</dbReference>
<dbReference type="SUPFAM" id="SSF55874">
    <property type="entry name" value="ATPase domain of HSP90 chaperone/DNA topoisomerase II/histidine kinase"/>
    <property type="match status" value="1"/>
</dbReference>
<organism evidence="14 15">
    <name type="scientific">Pleomorphomonas diazotrophica</name>
    <dbReference type="NCBI Taxonomy" id="1166257"/>
    <lineage>
        <taxon>Bacteria</taxon>
        <taxon>Pseudomonadati</taxon>
        <taxon>Pseudomonadota</taxon>
        <taxon>Alphaproteobacteria</taxon>
        <taxon>Hyphomicrobiales</taxon>
        <taxon>Pleomorphomonadaceae</taxon>
        <taxon>Pleomorphomonas</taxon>
    </lineage>
</organism>
<dbReference type="PROSITE" id="PS50109">
    <property type="entry name" value="HIS_KIN"/>
    <property type="match status" value="1"/>
</dbReference>
<dbReference type="CDD" id="cd00082">
    <property type="entry name" value="HisKA"/>
    <property type="match status" value="1"/>
</dbReference>
<dbReference type="Pfam" id="PF02518">
    <property type="entry name" value="HATPase_c"/>
    <property type="match status" value="1"/>
</dbReference>
<dbReference type="SMART" id="SM00387">
    <property type="entry name" value="HATPase_c"/>
    <property type="match status" value="1"/>
</dbReference>
<dbReference type="Pfam" id="PF00512">
    <property type="entry name" value="HisKA"/>
    <property type="match status" value="1"/>
</dbReference>
<dbReference type="InterPro" id="IPR005467">
    <property type="entry name" value="His_kinase_dom"/>
</dbReference>
<evidence type="ECO:0000256" key="4">
    <source>
        <dbReference type="ARBA" id="ARBA00022553"/>
    </source>
</evidence>
<keyword evidence="7 14" id="KW-0418">Kinase</keyword>
<evidence type="ECO:0000256" key="11">
    <source>
        <dbReference type="SAM" id="Phobius"/>
    </source>
</evidence>
<evidence type="ECO:0000256" key="1">
    <source>
        <dbReference type="ARBA" id="ARBA00000085"/>
    </source>
</evidence>
<dbReference type="EC" id="2.7.13.3" evidence="3"/>
<dbReference type="Pfam" id="PF00672">
    <property type="entry name" value="HAMP"/>
    <property type="match status" value="1"/>
</dbReference>
<dbReference type="Gene3D" id="3.30.565.10">
    <property type="entry name" value="Histidine kinase-like ATPase, C-terminal domain"/>
    <property type="match status" value="1"/>
</dbReference>
<name>A0A1I4SGY3_9HYPH</name>
<dbReference type="InterPro" id="IPR003594">
    <property type="entry name" value="HATPase_dom"/>
</dbReference>
<dbReference type="PRINTS" id="PR00344">
    <property type="entry name" value="BCTRLSENSOR"/>
</dbReference>
<evidence type="ECO:0000313" key="15">
    <source>
        <dbReference type="Proteomes" id="UP000233491"/>
    </source>
</evidence>
<dbReference type="SUPFAM" id="SSF47384">
    <property type="entry name" value="Homodimeric domain of signal transducing histidine kinase"/>
    <property type="match status" value="1"/>
</dbReference>
<evidence type="ECO:0000256" key="6">
    <source>
        <dbReference type="ARBA" id="ARBA00022692"/>
    </source>
</evidence>
<dbReference type="Proteomes" id="UP000233491">
    <property type="component" value="Unassembled WGS sequence"/>
</dbReference>
<reference evidence="14 15" key="1">
    <citation type="submission" date="2017-12" db="EMBL/GenBank/DDBJ databases">
        <title>Anaerobic carbon monoxide metabolism by Pleomorphomonas carboxyditropha sp. nov., a new mesophilic hydrogenogenic carboxidotroph.</title>
        <authorList>
            <person name="Esquivel-Elizondo S."/>
            <person name="Krajmalnik-Brown R."/>
        </authorList>
    </citation>
    <scope>NUCLEOTIDE SEQUENCE [LARGE SCALE GENOMIC DNA]</scope>
    <source>
        <strain evidence="14 15">R5-392</strain>
    </source>
</reference>
<dbReference type="InterPro" id="IPR050428">
    <property type="entry name" value="TCS_sensor_his_kinase"/>
</dbReference>
<evidence type="ECO:0000256" key="2">
    <source>
        <dbReference type="ARBA" id="ARBA00004370"/>
    </source>
</evidence>
<keyword evidence="4" id="KW-0597">Phosphoprotein</keyword>
<keyword evidence="6 11" id="KW-0812">Transmembrane</keyword>
<keyword evidence="10 11" id="KW-0472">Membrane</keyword>
<dbReference type="InterPro" id="IPR036097">
    <property type="entry name" value="HisK_dim/P_sf"/>
</dbReference>
<feature type="domain" description="HAMP" evidence="13">
    <location>
        <begin position="185"/>
        <end position="238"/>
    </location>
</feature>
<dbReference type="AlphaFoldDB" id="A0A1I4SGY3"/>
<feature type="transmembrane region" description="Helical" evidence="11">
    <location>
        <begin position="164"/>
        <end position="183"/>
    </location>
</feature>
<evidence type="ECO:0000256" key="7">
    <source>
        <dbReference type="ARBA" id="ARBA00022777"/>
    </source>
</evidence>
<dbReference type="CDD" id="cd00075">
    <property type="entry name" value="HATPase"/>
    <property type="match status" value="1"/>
</dbReference>
<dbReference type="InterPro" id="IPR003661">
    <property type="entry name" value="HisK_dim/P_dom"/>
</dbReference>
<dbReference type="PROSITE" id="PS50885">
    <property type="entry name" value="HAMP"/>
    <property type="match status" value="1"/>
</dbReference>
<keyword evidence="8 11" id="KW-1133">Transmembrane helix</keyword>
<dbReference type="InterPro" id="IPR004358">
    <property type="entry name" value="Sig_transdc_His_kin-like_C"/>
</dbReference>
<dbReference type="SMART" id="SM00304">
    <property type="entry name" value="HAMP"/>
    <property type="match status" value="1"/>
</dbReference>
<dbReference type="PANTHER" id="PTHR45436">
    <property type="entry name" value="SENSOR HISTIDINE KINASE YKOH"/>
    <property type="match status" value="1"/>
</dbReference>
<dbReference type="RefSeq" id="WP_101289697.1">
    <property type="nucleotide sequence ID" value="NZ_FOUQ01000003.1"/>
</dbReference>
<evidence type="ECO:0000256" key="10">
    <source>
        <dbReference type="ARBA" id="ARBA00023136"/>
    </source>
</evidence>
<keyword evidence="5" id="KW-0808">Transferase</keyword>
<comment type="caution">
    <text evidence="14">The sequence shown here is derived from an EMBL/GenBank/DDBJ whole genome shotgun (WGS) entry which is preliminary data.</text>
</comment>
<proteinExistence type="predicted"/>
<accession>A0A1I4SGY3</accession>
<evidence type="ECO:0000256" key="5">
    <source>
        <dbReference type="ARBA" id="ARBA00022679"/>
    </source>
</evidence>
<dbReference type="Gene3D" id="6.10.340.10">
    <property type="match status" value="1"/>
</dbReference>
<keyword evidence="9" id="KW-0902">Two-component regulatory system</keyword>
<dbReference type="CDD" id="cd06225">
    <property type="entry name" value="HAMP"/>
    <property type="match status" value="1"/>
</dbReference>
<dbReference type="InterPro" id="IPR003660">
    <property type="entry name" value="HAMP_dom"/>
</dbReference>
<sequence length="475" mass="51451">MGALGRLIRTTAFKLSLVYLVVFSGLTLFLTAYIANNTAKLLDSQISDTIDSEINSLSDQYERGGLQRLVSAVDLRSRRPGASLYLVADSSGRTVVGNVADPPLSILGASDGETAAVTYQRLDGDTSRRYEAIVRVFALPGGFKLLVGRDVSEISQLRSLIFEASRYAIIVMVVTGFVSWFFFGRSVLKRVENMAETSRRLMSGDLTHRLAIKGSNDEFDNLALSLNEMLDRIEALMTGLQEVSDNIAHDLKTPLNRLRARLEETLRRGGDVADYRDAITSAMEEADNLIRIFDALLKIARMEAGSSGDSFEPLDAAGILDEIVELYEPVVEDAGGRLTLDTVRPLPLKGNRTLLSQALSNLIDNAIKYGRSESSDGPMIALTGTIDGDELCLTVTDDGPGIPEADRQKALSRFGRLDAARSRQGSGLGLSLVAAVAHLHGGRVTLGDAGPGLRASLRLPKSWTPRRETPVHAAM</sequence>
<dbReference type="SUPFAM" id="SSF158472">
    <property type="entry name" value="HAMP domain-like"/>
    <property type="match status" value="1"/>
</dbReference>
<feature type="transmembrane region" description="Helical" evidence="11">
    <location>
        <begin position="12"/>
        <end position="35"/>
    </location>
</feature>
<dbReference type="OrthoDB" id="9815202at2"/>
<evidence type="ECO:0000259" key="12">
    <source>
        <dbReference type="PROSITE" id="PS50109"/>
    </source>
</evidence>
<keyword evidence="15" id="KW-1185">Reference proteome</keyword>
<comment type="subcellular location">
    <subcellularLocation>
        <location evidence="2">Membrane</location>
    </subcellularLocation>
</comment>
<dbReference type="InterPro" id="IPR036890">
    <property type="entry name" value="HATPase_C_sf"/>
</dbReference>
<dbReference type="PANTHER" id="PTHR45436:SF8">
    <property type="entry name" value="HISTIDINE KINASE"/>
    <property type="match status" value="1"/>
</dbReference>
<dbReference type="SMART" id="SM00388">
    <property type="entry name" value="HisKA"/>
    <property type="match status" value="1"/>
</dbReference>